<evidence type="ECO:0000313" key="2">
    <source>
        <dbReference type="Proteomes" id="UP000251692"/>
    </source>
</evidence>
<dbReference type="EMBL" id="QMDV01000001">
    <property type="protein sequence ID" value="RAU83990.1"/>
    <property type="molecule type" value="Genomic_DNA"/>
</dbReference>
<protein>
    <submittedName>
        <fullName evidence="1">FAD-dependent oxidoreductase</fullName>
    </submittedName>
</protein>
<proteinExistence type="predicted"/>
<dbReference type="Proteomes" id="UP000251692">
    <property type="component" value="Unassembled WGS sequence"/>
</dbReference>
<name>A0A364RI11_9BACT</name>
<accession>A0A364RI11</accession>
<reference evidence="1 2" key="1">
    <citation type="submission" date="2018-06" db="EMBL/GenBank/DDBJ databases">
        <authorList>
            <person name="Liu Z.-W."/>
        </authorList>
    </citation>
    <scope>NUCLEOTIDE SEQUENCE [LARGE SCALE GENOMIC DNA]</scope>
    <source>
        <strain evidence="1 2">2b14</strain>
    </source>
</reference>
<dbReference type="PANTHER" id="PTHR10668">
    <property type="entry name" value="PHYTOENE DEHYDROGENASE"/>
    <property type="match status" value="1"/>
</dbReference>
<evidence type="ECO:0000313" key="1">
    <source>
        <dbReference type="EMBL" id="RAU83990.1"/>
    </source>
</evidence>
<dbReference type="Gene3D" id="3.50.50.60">
    <property type="entry name" value="FAD/NAD(P)-binding domain"/>
    <property type="match status" value="1"/>
</dbReference>
<dbReference type="SUPFAM" id="SSF51905">
    <property type="entry name" value="FAD/NAD(P)-binding domain"/>
    <property type="match status" value="1"/>
</dbReference>
<dbReference type="Pfam" id="PF13450">
    <property type="entry name" value="NAD_binding_8"/>
    <property type="match status" value="1"/>
</dbReference>
<reference evidence="1 2" key="2">
    <citation type="submission" date="2018-07" db="EMBL/GenBank/DDBJ databases">
        <title>Pontibacter sp. 2b14 genomic sequence and assembly.</title>
        <authorList>
            <person name="Du Z.-J."/>
        </authorList>
    </citation>
    <scope>NUCLEOTIDE SEQUENCE [LARGE SCALE GENOMIC DNA]</scope>
    <source>
        <strain evidence="1 2">2b14</strain>
    </source>
</reference>
<sequence>MDKRDFDAVVVGSGPNGLAAAIAMQQAGLSVLLLESKDTIGGGLRSAELTQPGFVHDICSAIHPLAADSPYFKTLPLHAHGLEFITPPIAAAHPFDNGTAAALGLSLDETARQLGKDATSYLRLIKPLVHNWAKLAPDTLGPLTIPSHPVAMARFGLSALMPATELAAMHFKTTEARGLWAGMAAHSIQPLSNLATSAIGLVLMAMGHINGWPIPKGGSHSIAKALSSYFVMLGGKIETNFHVSSLKQLPSAHAVLLDVTPKQLLQIAGHTFSPLYKWQLERYRYGMGVFKIDWALDGPIPFTAPACRQAGTIHLGNTLEEITQNEELTSKGRHPEKPFVLLAQQSLFDATRAPAGKHTAWAYCHVPNGSETDMTEAIEKQVERFAPGFRDLILARHTMHTSQMEAYNPNYIGGDINGGIIDIGQLFTRPALRLSPYRTSTKGIYICSSSTPPGGGVHGMCGYHAAKRALKDIFKLKIAPLG</sequence>
<comment type="caution">
    <text evidence="1">The sequence shown here is derived from an EMBL/GenBank/DDBJ whole genome shotgun (WGS) entry which is preliminary data.</text>
</comment>
<dbReference type="InterPro" id="IPR036188">
    <property type="entry name" value="FAD/NAD-bd_sf"/>
</dbReference>
<dbReference type="OrthoDB" id="833207at2"/>
<dbReference type="AlphaFoldDB" id="A0A364RI11"/>
<gene>
    <name evidence="1" type="ORF">DP923_02710</name>
</gene>
<organism evidence="1 2">
    <name type="scientific">Pontibacter arcticus</name>
    <dbReference type="NCBI Taxonomy" id="2080288"/>
    <lineage>
        <taxon>Bacteria</taxon>
        <taxon>Pseudomonadati</taxon>
        <taxon>Bacteroidota</taxon>
        <taxon>Cytophagia</taxon>
        <taxon>Cytophagales</taxon>
        <taxon>Hymenobacteraceae</taxon>
        <taxon>Pontibacter</taxon>
    </lineage>
</organism>
<dbReference type="PRINTS" id="PR00411">
    <property type="entry name" value="PNDRDTASEI"/>
</dbReference>
<keyword evidence="2" id="KW-1185">Reference proteome</keyword>
<dbReference type="RefSeq" id="WP_112304103.1">
    <property type="nucleotide sequence ID" value="NZ_QMDV01000001.1"/>
</dbReference>
<dbReference type="PANTHER" id="PTHR10668:SF105">
    <property type="entry name" value="DEHYDROGENASE-RELATED"/>
    <property type="match status" value="1"/>
</dbReference>